<dbReference type="PANTHER" id="PTHR43805">
    <property type="entry name" value="GLYCEROPHOSPHORYL DIESTER PHOSPHODIESTERASE"/>
    <property type="match status" value="1"/>
</dbReference>
<sequence>MRHPYFGEPGSVLALAHRGFSPTGLENTMAAFQAAIDLGFRYVETDAHGTCDGVAVALHDPTLDRTTDRTGAVAELRWTHVGRALVGGVEPVPRIEDVLGTWPDLRLNIDIKARSAIGPVAAAIERTTAHDRVCVTSFSAERRDATLARLSRPVATGAATAECGLFLAAGATGRLPARAARRVDAFQVPWRLRAGRDPRRPLVTEHHVSAAHRSGRLVHVWTVDDATTMRALLDRGVDGIISNRADLLRDVLVERGLWGV</sequence>
<comment type="caution">
    <text evidence="2">The sequence shown here is derived from an EMBL/GenBank/DDBJ whole genome shotgun (WGS) entry which is preliminary data.</text>
</comment>
<dbReference type="GO" id="GO:0006629">
    <property type="term" value="P:lipid metabolic process"/>
    <property type="evidence" value="ECO:0007669"/>
    <property type="project" value="InterPro"/>
</dbReference>
<dbReference type="EMBL" id="BJWG01000003">
    <property type="protein sequence ID" value="GEL94390.1"/>
    <property type="molecule type" value="Genomic_DNA"/>
</dbReference>
<dbReference type="GO" id="GO:0008081">
    <property type="term" value="F:phosphoric diester hydrolase activity"/>
    <property type="evidence" value="ECO:0007669"/>
    <property type="project" value="InterPro"/>
</dbReference>
<evidence type="ECO:0000313" key="2">
    <source>
        <dbReference type="EMBL" id="GEL94390.1"/>
    </source>
</evidence>
<reference evidence="2 3" key="1">
    <citation type="submission" date="2019-07" db="EMBL/GenBank/DDBJ databases">
        <title>Whole genome shotgun sequence of Cellulomonas composti NBRC 100758.</title>
        <authorList>
            <person name="Hosoyama A."/>
            <person name="Uohara A."/>
            <person name="Ohji S."/>
            <person name="Ichikawa N."/>
        </authorList>
    </citation>
    <scope>NUCLEOTIDE SEQUENCE [LARGE SCALE GENOMIC DNA]</scope>
    <source>
        <strain evidence="2 3">NBRC 100758</strain>
    </source>
</reference>
<dbReference type="OrthoDB" id="5241788at2"/>
<evidence type="ECO:0000313" key="3">
    <source>
        <dbReference type="Proteomes" id="UP000321720"/>
    </source>
</evidence>
<dbReference type="RefSeq" id="WP_146841996.1">
    <property type="nucleotide sequence ID" value="NZ_BJWG01000003.1"/>
</dbReference>
<dbReference type="Pfam" id="PF03009">
    <property type="entry name" value="GDPD"/>
    <property type="match status" value="1"/>
</dbReference>
<protein>
    <submittedName>
        <fullName evidence="2">Glycerophosphoryl diester phosphodiesterase</fullName>
    </submittedName>
</protein>
<dbReference type="PANTHER" id="PTHR43805:SF1">
    <property type="entry name" value="GP-PDE DOMAIN-CONTAINING PROTEIN"/>
    <property type="match status" value="1"/>
</dbReference>
<dbReference type="Proteomes" id="UP000321720">
    <property type="component" value="Unassembled WGS sequence"/>
</dbReference>
<evidence type="ECO:0000259" key="1">
    <source>
        <dbReference type="PROSITE" id="PS51704"/>
    </source>
</evidence>
<dbReference type="AlphaFoldDB" id="A0A511J8R7"/>
<dbReference type="InterPro" id="IPR017946">
    <property type="entry name" value="PLC-like_Pdiesterase_TIM-brl"/>
</dbReference>
<feature type="domain" description="GP-PDE" evidence="1">
    <location>
        <begin position="12"/>
        <end position="252"/>
    </location>
</feature>
<dbReference type="PROSITE" id="PS51704">
    <property type="entry name" value="GP_PDE"/>
    <property type="match status" value="1"/>
</dbReference>
<organism evidence="2 3">
    <name type="scientific">Cellulomonas composti</name>
    <dbReference type="NCBI Taxonomy" id="266130"/>
    <lineage>
        <taxon>Bacteria</taxon>
        <taxon>Bacillati</taxon>
        <taxon>Actinomycetota</taxon>
        <taxon>Actinomycetes</taxon>
        <taxon>Micrococcales</taxon>
        <taxon>Cellulomonadaceae</taxon>
        <taxon>Cellulomonas</taxon>
    </lineage>
</organism>
<name>A0A511J8R7_9CELL</name>
<accession>A0A511J8R7</accession>
<dbReference type="Gene3D" id="3.20.20.190">
    <property type="entry name" value="Phosphatidylinositol (PI) phosphodiesterase"/>
    <property type="match status" value="1"/>
</dbReference>
<dbReference type="SUPFAM" id="SSF51695">
    <property type="entry name" value="PLC-like phosphodiesterases"/>
    <property type="match status" value="1"/>
</dbReference>
<proteinExistence type="predicted"/>
<gene>
    <name evidence="2" type="ORF">CCO02nite_10480</name>
</gene>
<keyword evidence="3" id="KW-1185">Reference proteome</keyword>
<dbReference type="InterPro" id="IPR030395">
    <property type="entry name" value="GP_PDE_dom"/>
</dbReference>